<accession>A0A2U2C9F8</accession>
<proteinExistence type="predicted"/>
<dbReference type="GeneID" id="94365410"/>
<evidence type="ECO:0008006" key="4">
    <source>
        <dbReference type="Google" id="ProtNLM"/>
    </source>
</evidence>
<name>A0A2U2C9F8_9RHOB</name>
<dbReference type="RefSeq" id="WP_109533368.1">
    <property type="nucleotide sequence ID" value="NZ_QEYD01000006.1"/>
</dbReference>
<dbReference type="Proteomes" id="UP000244940">
    <property type="component" value="Unassembled WGS sequence"/>
</dbReference>
<feature type="region of interest" description="Disordered" evidence="1">
    <location>
        <begin position="1"/>
        <end position="37"/>
    </location>
</feature>
<dbReference type="OrthoDB" id="7630980at2"/>
<evidence type="ECO:0000313" key="3">
    <source>
        <dbReference type="Proteomes" id="UP000244940"/>
    </source>
</evidence>
<reference evidence="2 3" key="1">
    <citation type="submission" date="2018-05" db="EMBL/GenBank/DDBJ databases">
        <title>Pararhodobacter marina sp. nov., isolated from deep-sea water of the Indian Ocean.</title>
        <authorList>
            <person name="Lai Q.Sr."/>
            <person name="Liu X."/>
            <person name="Shao Z."/>
        </authorList>
    </citation>
    <scope>NUCLEOTIDE SEQUENCE [LARGE SCALE GENOMIC DNA]</scope>
    <source>
        <strain evidence="2 3">CIC4N-9</strain>
    </source>
</reference>
<dbReference type="AlphaFoldDB" id="A0A2U2C9F8"/>
<dbReference type="EMBL" id="QEYD01000006">
    <property type="protein sequence ID" value="PWE28507.1"/>
    <property type="molecule type" value="Genomic_DNA"/>
</dbReference>
<comment type="caution">
    <text evidence="2">The sequence shown here is derived from an EMBL/GenBank/DDBJ whole genome shotgun (WGS) entry which is preliminary data.</text>
</comment>
<evidence type="ECO:0000313" key="2">
    <source>
        <dbReference type="EMBL" id="PWE28507.1"/>
    </source>
</evidence>
<organism evidence="2 3">
    <name type="scientific">Pararhodobacter marinus</name>
    <dbReference type="NCBI Taxonomy" id="2184063"/>
    <lineage>
        <taxon>Bacteria</taxon>
        <taxon>Pseudomonadati</taxon>
        <taxon>Pseudomonadota</taxon>
        <taxon>Alphaproteobacteria</taxon>
        <taxon>Rhodobacterales</taxon>
        <taxon>Paracoccaceae</taxon>
        <taxon>Pararhodobacter</taxon>
    </lineage>
</organism>
<dbReference type="SUPFAM" id="SSF52540">
    <property type="entry name" value="P-loop containing nucleoside triphosphate hydrolases"/>
    <property type="match status" value="1"/>
</dbReference>
<protein>
    <recommendedName>
        <fullName evidence="4">Protein ImuA</fullName>
    </recommendedName>
</protein>
<feature type="region of interest" description="Disordered" evidence="1">
    <location>
        <begin position="237"/>
        <end position="258"/>
    </location>
</feature>
<evidence type="ECO:0000256" key="1">
    <source>
        <dbReference type="SAM" id="MobiDB-lite"/>
    </source>
</evidence>
<dbReference type="InterPro" id="IPR027417">
    <property type="entry name" value="P-loop_NTPase"/>
</dbReference>
<gene>
    <name evidence="2" type="ORF">C4N9_10960</name>
</gene>
<keyword evidence="3" id="KW-1185">Reference proteome</keyword>
<dbReference type="Gene3D" id="3.40.50.300">
    <property type="entry name" value="P-loop containing nucleotide triphosphate hydrolases"/>
    <property type="match status" value="1"/>
</dbReference>
<sequence>MARIADSHPLPSDPAPGEGGDEKADAQTEATPDLDDLRRMMQGVPGLLDGVDEAPPDPLRPLPQMALTRGRVHEATGRSRRRLAALAAGAAQPEGQVMWLRPAWRIEALYPYGLLDLMPDPGALIIVACPKPVDILWCMEEALHAGCVSLVVAEIVGMPDLRQVRRLHLAAGEGLARNRRGGRVRPAPLGLMLDAERARSQVPGVESRWGLHPVPGPDSLSPVGRWRLERQLARGKPPRDWDILETRLPGGAPGRERG</sequence>